<dbReference type="EMBL" id="KI394358">
    <property type="protein sequence ID" value="ERN03520.1"/>
    <property type="molecule type" value="Genomic_DNA"/>
</dbReference>
<reference evidence="3" key="1">
    <citation type="journal article" date="2013" name="Science">
        <title>The Amborella genome and the evolution of flowering plants.</title>
        <authorList>
            <consortium name="Amborella Genome Project"/>
        </authorList>
    </citation>
    <scope>NUCLEOTIDE SEQUENCE [LARGE SCALE GENOMIC DNA]</scope>
</reference>
<keyword evidence="3" id="KW-1185">Reference proteome</keyword>
<feature type="region of interest" description="Disordered" evidence="1">
    <location>
        <begin position="48"/>
        <end position="96"/>
    </location>
</feature>
<sequence>MYHNTSVSSGPDLIDVSDDINVSFTLGWEYSIVVVHFAATMELVSESLVDGPSSRNNRHNPLPDEDQNIPVAPDTELVPERDMKDIEPLESPCREV</sequence>
<name>W1P951_AMBTC</name>
<dbReference type="HOGENOM" id="CLU_157505_0_0_1"/>
<organism evidence="2 3">
    <name type="scientific">Amborella trichopoda</name>
    <dbReference type="NCBI Taxonomy" id="13333"/>
    <lineage>
        <taxon>Eukaryota</taxon>
        <taxon>Viridiplantae</taxon>
        <taxon>Streptophyta</taxon>
        <taxon>Embryophyta</taxon>
        <taxon>Tracheophyta</taxon>
        <taxon>Spermatophyta</taxon>
        <taxon>Magnoliopsida</taxon>
        <taxon>Amborellales</taxon>
        <taxon>Amborellaceae</taxon>
        <taxon>Amborella</taxon>
    </lineage>
</organism>
<feature type="compositionally biased region" description="Basic and acidic residues" evidence="1">
    <location>
        <begin position="78"/>
        <end position="96"/>
    </location>
</feature>
<feature type="non-terminal residue" evidence="2">
    <location>
        <position position="96"/>
    </location>
</feature>
<proteinExistence type="predicted"/>
<dbReference type="AlphaFoldDB" id="W1P951"/>
<protein>
    <submittedName>
        <fullName evidence="2">Uncharacterized protein</fullName>
    </submittedName>
</protein>
<gene>
    <name evidence="2" type="ORF">AMTR_s00003p00270780</name>
</gene>
<evidence type="ECO:0000313" key="3">
    <source>
        <dbReference type="Proteomes" id="UP000017836"/>
    </source>
</evidence>
<evidence type="ECO:0000256" key="1">
    <source>
        <dbReference type="SAM" id="MobiDB-lite"/>
    </source>
</evidence>
<dbReference type="Gramene" id="ERN03520">
    <property type="protein sequence ID" value="ERN03520"/>
    <property type="gene ID" value="AMTR_s00003p00270780"/>
</dbReference>
<evidence type="ECO:0000313" key="2">
    <source>
        <dbReference type="EMBL" id="ERN03520.1"/>
    </source>
</evidence>
<dbReference type="Proteomes" id="UP000017836">
    <property type="component" value="Unassembled WGS sequence"/>
</dbReference>
<accession>W1P951</accession>